<keyword evidence="5" id="KW-1185">Reference proteome</keyword>
<gene>
    <name evidence="4" type="ORF">N7449_005972</name>
</gene>
<dbReference type="GO" id="GO:0030170">
    <property type="term" value="F:pyridoxal phosphate binding"/>
    <property type="evidence" value="ECO:0007669"/>
    <property type="project" value="InterPro"/>
</dbReference>
<dbReference type="EMBL" id="JAPQKQ010000004">
    <property type="protein sequence ID" value="KAJ5201169.1"/>
    <property type="molecule type" value="Genomic_DNA"/>
</dbReference>
<dbReference type="InterPro" id="IPR051750">
    <property type="entry name" value="Trans-sulfuration_enzymes"/>
</dbReference>
<evidence type="ECO:0000313" key="5">
    <source>
        <dbReference type="Proteomes" id="UP001150942"/>
    </source>
</evidence>
<dbReference type="PANTHER" id="PTHR42699:SF1">
    <property type="entry name" value="CYSTATHIONINE GAMMA-SYNTHASE-RELATED"/>
    <property type="match status" value="1"/>
</dbReference>
<comment type="similarity">
    <text evidence="3">Belongs to the trans-sulfuration enzymes family.</text>
</comment>
<dbReference type="OrthoDB" id="10047078at2759"/>
<dbReference type="InterPro" id="IPR015421">
    <property type="entry name" value="PyrdxlP-dep_Trfase_major"/>
</dbReference>
<keyword evidence="2 3" id="KW-0663">Pyridoxal phosphate</keyword>
<dbReference type="Gene3D" id="3.40.640.10">
    <property type="entry name" value="Type I PLP-dependent aspartate aminotransferase-like (Major domain)"/>
    <property type="match status" value="1"/>
</dbReference>
<dbReference type="AlphaFoldDB" id="A0A9W9SWG4"/>
<comment type="cofactor">
    <cofactor evidence="1 3">
        <name>pyridoxal 5'-phosphate</name>
        <dbReference type="ChEBI" id="CHEBI:597326"/>
    </cofactor>
</comment>
<dbReference type="Pfam" id="PF01053">
    <property type="entry name" value="Cys_Met_Meta_PP"/>
    <property type="match status" value="1"/>
</dbReference>
<protein>
    <recommendedName>
        <fullName evidence="6">Cystathionine gamma-synthase</fullName>
    </recommendedName>
</protein>
<organism evidence="4 5">
    <name type="scientific">Penicillium cf. viridicatum</name>
    <dbReference type="NCBI Taxonomy" id="2972119"/>
    <lineage>
        <taxon>Eukaryota</taxon>
        <taxon>Fungi</taxon>
        <taxon>Dikarya</taxon>
        <taxon>Ascomycota</taxon>
        <taxon>Pezizomycotina</taxon>
        <taxon>Eurotiomycetes</taxon>
        <taxon>Eurotiomycetidae</taxon>
        <taxon>Eurotiales</taxon>
        <taxon>Aspergillaceae</taxon>
        <taxon>Penicillium</taxon>
    </lineage>
</organism>
<accession>A0A9W9SWG4</accession>
<name>A0A9W9SWG4_9EURO</name>
<dbReference type="InterPro" id="IPR000277">
    <property type="entry name" value="Cys/Met-Metab_PyrdxlP-dep_enz"/>
</dbReference>
<reference evidence="4" key="2">
    <citation type="journal article" date="2023" name="IMA Fungus">
        <title>Comparative genomic study of the Penicillium genus elucidates a diverse pangenome and 15 lateral gene transfer events.</title>
        <authorList>
            <person name="Petersen C."/>
            <person name="Sorensen T."/>
            <person name="Nielsen M.R."/>
            <person name="Sondergaard T.E."/>
            <person name="Sorensen J.L."/>
            <person name="Fitzpatrick D.A."/>
            <person name="Frisvad J.C."/>
            <person name="Nielsen K.L."/>
        </authorList>
    </citation>
    <scope>NUCLEOTIDE SEQUENCE</scope>
    <source>
        <strain evidence="4">IBT 20477</strain>
    </source>
</reference>
<dbReference type="GO" id="GO:0003962">
    <property type="term" value="F:cystathionine gamma-synthase activity"/>
    <property type="evidence" value="ECO:0007669"/>
    <property type="project" value="TreeGrafter"/>
</dbReference>
<sequence length="587" mass="65450">MAFGNASTFNDANLLGQSVTLLPGGSASLHKKRNLPTPPPLGYTIPNRDHAISVQFPSWEDVCGYATGNPAIVNSLQNGYPRTFLHKDVQAFLDKCGQVLLATPEELAVFPDYHTAADCKSFMTSHRINPTDAAKPEEISIMAVDLDKGHGQSTVGEEPLSISRVYAVVHPARVHGLKMTFWRLTGRGISSRMAQQCLESTPRITKATGPPPEPFPAPFPPIYNLVRDRVAEFLERAPLNPQRSDRARRDDVYLYPSGMAALYHVHHSLLDWRYADIIMLGFPYELSIKMIEIMGAPYRFFSLGTDSEIDELEAMLIAKSRTGSKVQAVWCECPNNPMLRMVDLGKVRKLADKFDFLFVVDDTIGSFANIDVLDVADVVVTSLSKNFSGFGDVLAGSVYLNPNFPHYDELKSLFNGSYVNNLYVGDAIQLELNSRDYLKRFSLQNDTASYLVDYLHPYVFDPNSALTNVYYPKVCWSKDNYRAFMRTTTEDFEPGFGGLFSVDFENTTAASAFFDNLYVHKGPSFGAHITISIPYVQLVMQKQKEWAASHGLKETLVRVSVGLEDKEALLECIKRALKAADATKENT</sequence>
<evidence type="ECO:0000313" key="4">
    <source>
        <dbReference type="EMBL" id="KAJ5201169.1"/>
    </source>
</evidence>
<evidence type="ECO:0008006" key="6">
    <source>
        <dbReference type="Google" id="ProtNLM"/>
    </source>
</evidence>
<dbReference type="Proteomes" id="UP001150942">
    <property type="component" value="Unassembled WGS sequence"/>
</dbReference>
<evidence type="ECO:0000256" key="1">
    <source>
        <dbReference type="ARBA" id="ARBA00001933"/>
    </source>
</evidence>
<dbReference type="GO" id="GO:0019346">
    <property type="term" value="P:transsulfuration"/>
    <property type="evidence" value="ECO:0007669"/>
    <property type="project" value="InterPro"/>
</dbReference>
<evidence type="ECO:0000256" key="3">
    <source>
        <dbReference type="RuleBase" id="RU362118"/>
    </source>
</evidence>
<dbReference type="InterPro" id="IPR015424">
    <property type="entry name" value="PyrdxlP-dep_Trfase"/>
</dbReference>
<dbReference type="SUPFAM" id="SSF53383">
    <property type="entry name" value="PLP-dependent transferases"/>
    <property type="match status" value="1"/>
</dbReference>
<dbReference type="PANTHER" id="PTHR42699">
    <property type="match status" value="1"/>
</dbReference>
<evidence type="ECO:0000256" key="2">
    <source>
        <dbReference type="ARBA" id="ARBA00022898"/>
    </source>
</evidence>
<dbReference type="Gene3D" id="3.90.1150.10">
    <property type="entry name" value="Aspartate Aminotransferase, domain 1"/>
    <property type="match status" value="1"/>
</dbReference>
<comment type="caution">
    <text evidence="4">The sequence shown here is derived from an EMBL/GenBank/DDBJ whole genome shotgun (WGS) entry which is preliminary data.</text>
</comment>
<dbReference type="InterPro" id="IPR015422">
    <property type="entry name" value="PyrdxlP-dep_Trfase_small"/>
</dbReference>
<reference evidence="4" key="1">
    <citation type="submission" date="2022-11" db="EMBL/GenBank/DDBJ databases">
        <authorList>
            <person name="Petersen C."/>
        </authorList>
    </citation>
    <scope>NUCLEOTIDE SEQUENCE</scope>
    <source>
        <strain evidence="4">IBT 20477</strain>
    </source>
</reference>
<proteinExistence type="inferred from homology"/>